<dbReference type="Proteomes" id="UP000681720">
    <property type="component" value="Unassembled WGS sequence"/>
</dbReference>
<keyword evidence="1" id="KW-0175">Coiled coil</keyword>
<proteinExistence type="predicted"/>
<name>A0A8S2S6N2_9BILA</name>
<evidence type="ECO:0000256" key="1">
    <source>
        <dbReference type="SAM" id="Coils"/>
    </source>
</evidence>
<organism evidence="2 3">
    <name type="scientific">Rotaria magnacalcarata</name>
    <dbReference type="NCBI Taxonomy" id="392030"/>
    <lineage>
        <taxon>Eukaryota</taxon>
        <taxon>Metazoa</taxon>
        <taxon>Spiralia</taxon>
        <taxon>Gnathifera</taxon>
        <taxon>Rotifera</taxon>
        <taxon>Eurotatoria</taxon>
        <taxon>Bdelloidea</taxon>
        <taxon>Philodinida</taxon>
        <taxon>Philodinidae</taxon>
        <taxon>Rotaria</taxon>
    </lineage>
</organism>
<gene>
    <name evidence="2" type="ORF">GIL414_LOCUS21899</name>
</gene>
<evidence type="ECO:0000313" key="3">
    <source>
        <dbReference type="Proteomes" id="UP000681720"/>
    </source>
</evidence>
<comment type="caution">
    <text evidence="2">The sequence shown here is derived from an EMBL/GenBank/DDBJ whole genome shotgun (WGS) entry which is preliminary data.</text>
</comment>
<feature type="non-terminal residue" evidence="2">
    <location>
        <position position="30"/>
    </location>
</feature>
<feature type="coiled-coil region" evidence="1">
    <location>
        <begin position="3"/>
        <end position="30"/>
    </location>
</feature>
<protein>
    <submittedName>
        <fullName evidence="2">Uncharacterized protein</fullName>
    </submittedName>
</protein>
<dbReference type="AlphaFoldDB" id="A0A8S2S6N2"/>
<dbReference type="EMBL" id="CAJOBJ010020066">
    <property type="protein sequence ID" value="CAF4208792.1"/>
    <property type="molecule type" value="Genomic_DNA"/>
</dbReference>
<evidence type="ECO:0000313" key="2">
    <source>
        <dbReference type="EMBL" id="CAF4208792.1"/>
    </source>
</evidence>
<reference evidence="2" key="1">
    <citation type="submission" date="2021-02" db="EMBL/GenBank/DDBJ databases">
        <authorList>
            <person name="Nowell W R."/>
        </authorList>
    </citation>
    <scope>NUCLEOTIDE SEQUENCE</scope>
</reference>
<accession>A0A8S2S6N2</accession>
<sequence>MNRSSLEQSCHELQNTAAELEKRLKMIDEE</sequence>